<protein>
    <recommendedName>
        <fullName evidence="2">Dymeclin</fullName>
    </recommendedName>
</protein>
<evidence type="ECO:0000256" key="2">
    <source>
        <dbReference type="ARBA" id="ARBA00015736"/>
    </source>
</evidence>
<dbReference type="GO" id="GO:0007030">
    <property type="term" value="P:Golgi organization"/>
    <property type="evidence" value="ECO:0007669"/>
    <property type="project" value="TreeGrafter"/>
</dbReference>
<dbReference type="InterPro" id="IPR019142">
    <property type="entry name" value="Dymeclin"/>
</dbReference>
<keyword evidence="3" id="KW-0519">Myristate</keyword>
<comment type="similarity">
    <text evidence="1">Belongs to the dymeclin family.</text>
</comment>
<name>A0A914CDQ3_9BILA</name>
<dbReference type="PANTHER" id="PTHR12895">
    <property type="entry name" value="DYMECLIN"/>
    <property type="match status" value="1"/>
</dbReference>
<dbReference type="Pfam" id="PF09742">
    <property type="entry name" value="Dymeclin"/>
    <property type="match status" value="1"/>
</dbReference>
<sequence length="678" mass="77997">MGAVISSETDINSNELLKKLVGEKPISDNDPLWNQMFSFNMNLMDEINRAKHEKFAEELTSLLETFLYNAPKSGNFATLIKVVLRRNTELELSVKCENKIFLWQNANALIIIRYVCNFLVQRLSEKEFINYFESTLVETPTDSIKDETVEYENMAEEFLVHLVNILCKVPVNDFTIGIHMEAIRCIIVLLSSQLYQDTVSENCIFLRYLVKQDSKAAELVHALLANFLKHNSESIHCYKENKPESIVISLASSMWSAFRLTVLNDSNDDSLSTKNHEFPPQTLGLLSCALLMHIAGYPVINKKPNPFNEKLALFQNAQEVSSMVNLEASFKLDFTALYDRICGTVEQPFSMLLLYMLLHKNSGFRNFVLSRINLENLVVPVVKVLNDRVSSTSFRANSHHTYLALIVVLILSEDDFFCKIIHETMLKNIEWYQPDRPIPEISLGGLIILVFTKTIHMNTVKTRDRYLHTNCLAALANMSSCFKNLNAMVCQKLIGLLETMTKRHAKLIQTMRVNAEASEETDEIDDLSSTNLHHDITALEEGIRTVLEMINSCLCNNLRNNAHLIYTILYNRELFEHFHNHPMFQDLVWNIYLVINHFSGRIETVKSSSVDVVLDTIAKAAIIWPSDRLKKFPELKFKYVEDENTVEFFVPYVWRLIDRNSGIYWNPNLIHLFNPDAI</sequence>
<accession>A0A914CDQ3</accession>
<organism evidence="5 6">
    <name type="scientific">Acrobeloides nanus</name>
    <dbReference type="NCBI Taxonomy" id="290746"/>
    <lineage>
        <taxon>Eukaryota</taxon>
        <taxon>Metazoa</taxon>
        <taxon>Ecdysozoa</taxon>
        <taxon>Nematoda</taxon>
        <taxon>Chromadorea</taxon>
        <taxon>Rhabditida</taxon>
        <taxon>Tylenchina</taxon>
        <taxon>Cephalobomorpha</taxon>
        <taxon>Cephaloboidea</taxon>
        <taxon>Cephalobidae</taxon>
        <taxon>Acrobeloides</taxon>
    </lineage>
</organism>
<reference evidence="6" key="1">
    <citation type="submission" date="2022-11" db="UniProtKB">
        <authorList>
            <consortium name="WormBaseParasite"/>
        </authorList>
    </citation>
    <scope>IDENTIFICATION</scope>
</reference>
<dbReference type="PANTHER" id="PTHR12895:SF9">
    <property type="entry name" value="DYMECLIN"/>
    <property type="match status" value="1"/>
</dbReference>
<evidence type="ECO:0000313" key="5">
    <source>
        <dbReference type="Proteomes" id="UP000887540"/>
    </source>
</evidence>
<evidence type="ECO:0000313" key="6">
    <source>
        <dbReference type="WBParaSite" id="ACRNAN_Path_914.g3510.t1"/>
    </source>
</evidence>
<evidence type="ECO:0000256" key="3">
    <source>
        <dbReference type="ARBA" id="ARBA00022707"/>
    </source>
</evidence>
<dbReference type="WBParaSite" id="ACRNAN_Path_914.g3510.t1">
    <property type="protein sequence ID" value="ACRNAN_Path_914.g3510.t1"/>
    <property type="gene ID" value="ACRNAN_Path_914.g3510"/>
</dbReference>
<keyword evidence="5" id="KW-1185">Reference proteome</keyword>
<dbReference type="AlphaFoldDB" id="A0A914CDQ3"/>
<dbReference type="Proteomes" id="UP000887540">
    <property type="component" value="Unplaced"/>
</dbReference>
<keyword evidence="4" id="KW-0449">Lipoprotein</keyword>
<proteinExistence type="inferred from homology"/>
<evidence type="ECO:0000256" key="4">
    <source>
        <dbReference type="ARBA" id="ARBA00023288"/>
    </source>
</evidence>
<evidence type="ECO:0000256" key="1">
    <source>
        <dbReference type="ARBA" id="ARBA00010603"/>
    </source>
</evidence>
<dbReference type="GO" id="GO:0005794">
    <property type="term" value="C:Golgi apparatus"/>
    <property type="evidence" value="ECO:0007669"/>
    <property type="project" value="TreeGrafter"/>
</dbReference>